<sequence length="47" mass="4851">MLCPLGGVGIRGAGIHYIESIKFFLATVPFIGFFGCGFSVGEDTGAP</sequence>
<gene>
    <name evidence="2" type="ORF">SPARVUS_LOCUS710275</name>
</gene>
<evidence type="ECO:0000256" key="1">
    <source>
        <dbReference type="SAM" id="Phobius"/>
    </source>
</evidence>
<accession>A0ABN9AKP5</accession>
<comment type="caution">
    <text evidence="2">The sequence shown here is derived from an EMBL/GenBank/DDBJ whole genome shotgun (WGS) entry which is preliminary data.</text>
</comment>
<keyword evidence="1" id="KW-1133">Transmembrane helix</keyword>
<feature type="transmembrane region" description="Helical" evidence="1">
    <location>
        <begin position="21"/>
        <end position="41"/>
    </location>
</feature>
<keyword evidence="1" id="KW-0812">Transmembrane</keyword>
<protein>
    <submittedName>
        <fullName evidence="2">Uncharacterized protein</fullName>
    </submittedName>
</protein>
<reference evidence="2" key="1">
    <citation type="submission" date="2023-05" db="EMBL/GenBank/DDBJ databases">
        <authorList>
            <person name="Stuckert A."/>
        </authorList>
    </citation>
    <scope>NUCLEOTIDE SEQUENCE</scope>
</reference>
<keyword evidence="3" id="KW-1185">Reference proteome</keyword>
<evidence type="ECO:0000313" key="3">
    <source>
        <dbReference type="Proteomes" id="UP001162483"/>
    </source>
</evidence>
<name>A0ABN9AKP5_9NEOB</name>
<keyword evidence="1" id="KW-0472">Membrane</keyword>
<dbReference type="Proteomes" id="UP001162483">
    <property type="component" value="Unassembled WGS sequence"/>
</dbReference>
<organism evidence="2 3">
    <name type="scientific">Staurois parvus</name>
    <dbReference type="NCBI Taxonomy" id="386267"/>
    <lineage>
        <taxon>Eukaryota</taxon>
        <taxon>Metazoa</taxon>
        <taxon>Chordata</taxon>
        <taxon>Craniata</taxon>
        <taxon>Vertebrata</taxon>
        <taxon>Euteleostomi</taxon>
        <taxon>Amphibia</taxon>
        <taxon>Batrachia</taxon>
        <taxon>Anura</taxon>
        <taxon>Neobatrachia</taxon>
        <taxon>Ranoidea</taxon>
        <taxon>Ranidae</taxon>
        <taxon>Staurois</taxon>
    </lineage>
</organism>
<evidence type="ECO:0000313" key="2">
    <source>
        <dbReference type="EMBL" id="CAI9534790.1"/>
    </source>
</evidence>
<dbReference type="EMBL" id="CATNWA010000228">
    <property type="protein sequence ID" value="CAI9534790.1"/>
    <property type="molecule type" value="Genomic_DNA"/>
</dbReference>
<proteinExistence type="predicted"/>